<proteinExistence type="predicted"/>
<sequence>MKVEKLTQPQRHEFEILSEACECGTKEITQDIDNMAANAAVSTNEYIKEHRKFFRSSWIILLFCLIICILSFYAMNVYKTCNEGFNRHDFKPDSILYPAIEMFCNWK</sequence>
<feature type="transmembrane region" description="Helical" evidence="1">
    <location>
        <begin position="58"/>
        <end position="78"/>
    </location>
</feature>
<dbReference type="AlphaFoldDB" id="A0A9J6CE63"/>
<protein>
    <submittedName>
        <fullName evidence="2">Uncharacterized protein</fullName>
    </submittedName>
</protein>
<accession>A0A9J6CE63</accession>
<dbReference type="Proteomes" id="UP001107558">
    <property type="component" value="Chromosome 1"/>
</dbReference>
<evidence type="ECO:0000256" key="1">
    <source>
        <dbReference type="SAM" id="Phobius"/>
    </source>
</evidence>
<gene>
    <name evidence="2" type="ORF">PVAND_009754</name>
</gene>
<keyword evidence="1" id="KW-0472">Membrane</keyword>
<keyword evidence="1" id="KW-1133">Transmembrane helix</keyword>
<organism evidence="2 3">
    <name type="scientific">Polypedilum vanderplanki</name>
    <name type="common">Sleeping chironomid midge</name>
    <dbReference type="NCBI Taxonomy" id="319348"/>
    <lineage>
        <taxon>Eukaryota</taxon>
        <taxon>Metazoa</taxon>
        <taxon>Ecdysozoa</taxon>
        <taxon>Arthropoda</taxon>
        <taxon>Hexapoda</taxon>
        <taxon>Insecta</taxon>
        <taxon>Pterygota</taxon>
        <taxon>Neoptera</taxon>
        <taxon>Endopterygota</taxon>
        <taxon>Diptera</taxon>
        <taxon>Nematocera</taxon>
        <taxon>Chironomoidea</taxon>
        <taxon>Chironomidae</taxon>
        <taxon>Chironominae</taxon>
        <taxon>Polypedilum</taxon>
        <taxon>Polypedilum</taxon>
    </lineage>
</organism>
<evidence type="ECO:0000313" key="2">
    <source>
        <dbReference type="EMBL" id="KAG5680231.1"/>
    </source>
</evidence>
<name>A0A9J6CE63_POLVA</name>
<dbReference type="EMBL" id="JADBJN010000001">
    <property type="protein sequence ID" value="KAG5680231.1"/>
    <property type="molecule type" value="Genomic_DNA"/>
</dbReference>
<evidence type="ECO:0000313" key="3">
    <source>
        <dbReference type="Proteomes" id="UP001107558"/>
    </source>
</evidence>
<comment type="caution">
    <text evidence="2">The sequence shown here is derived from an EMBL/GenBank/DDBJ whole genome shotgun (WGS) entry which is preliminary data.</text>
</comment>
<keyword evidence="1" id="KW-0812">Transmembrane</keyword>
<reference evidence="2" key="1">
    <citation type="submission" date="2021-03" db="EMBL/GenBank/DDBJ databases">
        <title>Chromosome level genome of the anhydrobiotic midge Polypedilum vanderplanki.</title>
        <authorList>
            <person name="Yoshida Y."/>
            <person name="Kikawada T."/>
            <person name="Gusev O."/>
        </authorList>
    </citation>
    <scope>NUCLEOTIDE SEQUENCE</scope>
    <source>
        <strain evidence="2">NIAS01</strain>
        <tissue evidence="2">Whole body or cell culture</tissue>
    </source>
</reference>
<keyword evidence="3" id="KW-1185">Reference proteome</keyword>